<dbReference type="InterPro" id="IPR034428">
    <property type="entry name" value="ThiH/NoCL/HydG-like"/>
</dbReference>
<proteinExistence type="predicted"/>
<dbReference type="GO" id="GO:0051539">
    <property type="term" value="F:4 iron, 4 sulfur cluster binding"/>
    <property type="evidence" value="ECO:0007669"/>
    <property type="project" value="UniProtKB-KW"/>
</dbReference>
<dbReference type="SFLD" id="SFLDG01060">
    <property type="entry name" value="BATS_domain_containing"/>
    <property type="match status" value="1"/>
</dbReference>
<sequence>MSFYEKLQEYRDFDFESFFSKVTKEDIEKILHKDIIHEKDFLKLLSPAAENYLEVMAQKAREISLKNFGKTVVLYTPIYIANFCVNGCAYCGYNVKNKIKRKQLTMEEIEKEAKAIYETGMRNIIVLTGESKVQTPVSYIRDAIKLLKKYFSSICIEIYPLEVEEYRELVDAGADSLTIYQETYNEEKYSKVHLSGPKKNFKFRLDAPERVCKAGIHSIGAGALLGLYKWRQEAFFTGLHAMYIQEKFPSVEISMSAPRIRPHAGSFNDVYDVNDKNIVQVILAYKMFLPRAGTNITTREPASFRDSLIPMGVTKMSAGVSTEVGGHSIKDKGEGQFDTNDKRSVAEVYNKIKELGYNPVFKDFENAL</sequence>
<dbReference type="PANTHER" id="PTHR43583">
    <property type="entry name" value="2-IMINOACETATE SYNTHASE"/>
    <property type="match status" value="1"/>
</dbReference>
<dbReference type="PROSITE" id="PS51918">
    <property type="entry name" value="RADICAL_SAM"/>
    <property type="match status" value="1"/>
</dbReference>
<evidence type="ECO:0000313" key="9">
    <source>
        <dbReference type="Proteomes" id="UP000190951"/>
    </source>
</evidence>
<dbReference type="STRING" id="84029.CROST_04930"/>
<dbReference type="Pfam" id="PF06968">
    <property type="entry name" value="BATS"/>
    <property type="match status" value="1"/>
</dbReference>
<dbReference type="SFLD" id="SFLDG01081">
    <property type="entry name" value="cleavage_of_the_Ca-Cb_bond_in"/>
    <property type="match status" value="1"/>
</dbReference>
<dbReference type="InterPro" id="IPR006638">
    <property type="entry name" value="Elp3/MiaA/NifB-like_rSAM"/>
</dbReference>
<evidence type="ECO:0000256" key="5">
    <source>
        <dbReference type="ARBA" id="ARBA00023004"/>
    </source>
</evidence>
<keyword evidence="8" id="KW-0456">Lyase</keyword>
<dbReference type="GO" id="GO:0036355">
    <property type="term" value="F:2-iminoacetate synthase activity"/>
    <property type="evidence" value="ECO:0007669"/>
    <property type="project" value="UniProtKB-EC"/>
</dbReference>
<dbReference type="InterPro" id="IPR007197">
    <property type="entry name" value="rSAM"/>
</dbReference>
<evidence type="ECO:0000256" key="6">
    <source>
        <dbReference type="ARBA" id="ARBA00023014"/>
    </source>
</evidence>
<keyword evidence="2" id="KW-0004">4Fe-4S</keyword>
<dbReference type="InterPro" id="IPR012726">
    <property type="entry name" value="ThiH"/>
</dbReference>
<evidence type="ECO:0000313" key="8">
    <source>
        <dbReference type="EMBL" id="URZ13031.1"/>
    </source>
</evidence>
<dbReference type="SMART" id="SM00729">
    <property type="entry name" value="Elp3"/>
    <property type="match status" value="1"/>
</dbReference>
<dbReference type="RefSeq" id="WP_077835300.1">
    <property type="nucleotide sequence ID" value="NZ_CP096983.1"/>
</dbReference>
<protein>
    <submittedName>
        <fullName evidence="8">2-iminoacetate synthase</fullName>
        <ecNumber evidence="8">4.1.99.19</ecNumber>
    </submittedName>
</protein>
<keyword evidence="3" id="KW-0949">S-adenosyl-L-methionine</keyword>
<dbReference type="EMBL" id="CP096983">
    <property type="protein sequence ID" value="URZ13031.1"/>
    <property type="molecule type" value="Genomic_DNA"/>
</dbReference>
<dbReference type="InterPro" id="IPR058240">
    <property type="entry name" value="rSAM_sf"/>
</dbReference>
<evidence type="ECO:0000256" key="7">
    <source>
        <dbReference type="ARBA" id="ARBA00034078"/>
    </source>
</evidence>
<reference evidence="8 9" key="1">
    <citation type="submission" date="2022-04" db="EMBL/GenBank/DDBJ databases">
        <title>Genome sequence of C. roseum typestrain.</title>
        <authorList>
            <person name="Poehlein A."/>
            <person name="Schoch T."/>
            <person name="Duerre P."/>
            <person name="Daniel R."/>
        </authorList>
    </citation>
    <scope>NUCLEOTIDE SEQUENCE [LARGE SCALE GENOMIC DNA]</scope>
    <source>
        <strain evidence="8 9">DSM 7320</strain>
    </source>
</reference>
<dbReference type="SMART" id="SM00876">
    <property type="entry name" value="BATS"/>
    <property type="match status" value="1"/>
</dbReference>
<dbReference type="InterPro" id="IPR010722">
    <property type="entry name" value="BATS_dom"/>
</dbReference>
<dbReference type="SUPFAM" id="SSF102114">
    <property type="entry name" value="Radical SAM enzymes"/>
    <property type="match status" value="1"/>
</dbReference>
<keyword evidence="9" id="KW-1185">Reference proteome</keyword>
<dbReference type="Pfam" id="PF04055">
    <property type="entry name" value="Radical_SAM"/>
    <property type="match status" value="1"/>
</dbReference>
<comment type="cofactor">
    <cofactor evidence="7">
        <name>[2Fe-2S] cluster</name>
        <dbReference type="ChEBI" id="CHEBI:190135"/>
    </cofactor>
</comment>
<keyword evidence="6" id="KW-0411">Iron-sulfur</keyword>
<dbReference type="SFLD" id="SFLDS00029">
    <property type="entry name" value="Radical_SAM"/>
    <property type="match status" value="1"/>
</dbReference>
<keyword evidence="5" id="KW-0408">Iron</keyword>
<evidence type="ECO:0000256" key="2">
    <source>
        <dbReference type="ARBA" id="ARBA00022485"/>
    </source>
</evidence>
<dbReference type="GO" id="GO:0005506">
    <property type="term" value="F:iron ion binding"/>
    <property type="evidence" value="ECO:0007669"/>
    <property type="project" value="InterPro"/>
</dbReference>
<evidence type="ECO:0000256" key="1">
    <source>
        <dbReference type="ARBA" id="ARBA00001966"/>
    </source>
</evidence>
<dbReference type="InterPro" id="IPR013785">
    <property type="entry name" value="Aldolase_TIM"/>
</dbReference>
<dbReference type="AlphaFoldDB" id="A0A1S8LSH5"/>
<dbReference type="SFLD" id="SFLDF00301">
    <property type="entry name" value="2-iminoacetate_synthase_(ThiH)"/>
    <property type="match status" value="1"/>
</dbReference>
<evidence type="ECO:0000256" key="4">
    <source>
        <dbReference type="ARBA" id="ARBA00022723"/>
    </source>
</evidence>
<dbReference type="EC" id="4.1.99.19" evidence="8"/>
<organism evidence="8 9">
    <name type="scientific">Clostridium felsineum</name>
    <dbReference type="NCBI Taxonomy" id="36839"/>
    <lineage>
        <taxon>Bacteria</taxon>
        <taxon>Bacillati</taxon>
        <taxon>Bacillota</taxon>
        <taxon>Clostridia</taxon>
        <taxon>Eubacteriales</taxon>
        <taxon>Clostridiaceae</taxon>
        <taxon>Clostridium</taxon>
    </lineage>
</organism>
<dbReference type="KEGG" id="crw:CROST_037810"/>
<dbReference type="Gene3D" id="3.20.20.70">
    <property type="entry name" value="Aldolase class I"/>
    <property type="match status" value="1"/>
</dbReference>
<dbReference type="NCBIfam" id="TIGR02351">
    <property type="entry name" value="thiH"/>
    <property type="match status" value="1"/>
</dbReference>
<dbReference type="CDD" id="cd01335">
    <property type="entry name" value="Radical_SAM"/>
    <property type="match status" value="1"/>
</dbReference>
<evidence type="ECO:0000256" key="3">
    <source>
        <dbReference type="ARBA" id="ARBA00022691"/>
    </source>
</evidence>
<dbReference type="Proteomes" id="UP000190951">
    <property type="component" value="Chromosome"/>
</dbReference>
<keyword evidence="4" id="KW-0479">Metal-binding</keyword>
<gene>
    <name evidence="8" type="primary">thiH</name>
    <name evidence="8" type="ORF">CROST_037810</name>
</gene>
<dbReference type="PANTHER" id="PTHR43583:SF1">
    <property type="entry name" value="2-IMINOACETATE SYNTHASE"/>
    <property type="match status" value="1"/>
</dbReference>
<comment type="cofactor">
    <cofactor evidence="1">
        <name>[4Fe-4S] cluster</name>
        <dbReference type="ChEBI" id="CHEBI:49883"/>
    </cofactor>
</comment>
<accession>A0A1S8LSH5</accession>
<name>A0A1S8LSH5_9CLOT</name>